<dbReference type="EMBL" id="SDIL01000116">
    <property type="protein sequence ID" value="RXK35911.1"/>
    <property type="molecule type" value="Genomic_DNA"/>
</dbReference>
<comment type="caution">
    <text evidence="2">The sequence shown here is derived from an EMBL/GenBank/DDBJ whole genome shotgun (WGS) entry which is preliminary data.</text>
</comment>
<dbReference type="VEuPathDB" id="FungiDB:TREMEDRAFT_58156"/>
<name>A0A4Q1BG04_TREME</name>
<reference evidence="2 3" key="1">
    <citation type="submission" date="2016-06" db="EMBL/GenBank/DDBJ databases">
        <title>Evolution of pathogenesis and genome organization in the Tremellales.</title>
        <authorList>
            <person name="Cuomo C."/>
            <person name="Litvintseva A."/>
            <person name="Heitman J."/>
            <person name="Chen Y."/>
            <person name="Sun S."/>
            <person name="Springer D."/>
            <person name="Dromer F."/>
            <person name="Young S."/>
            <person name="Zeng Q."/>
            <person name="Chapman S."/>
            <person name="Gujja S."/>
            <person name="Saif S."/>
            <person name="Birren B."/>
        </authorList>
    </citation>
    <scope>NUCLEOTIDE SEQUENCE [LARGE SCALE GENOMIC DNA]</scope>
    <source>
        <strain evidence="2 3">ATCC 28783</strain>
    </source>
</reference>
<sequence length="1015" mass="114681">MNVGSASDPIDLTRDEYDISPIKVFDSTRMPSNRSLEPTDVPSTSIPSLTIDGPVVVQPVRTQTIHDPLQLAYIPPSHMYTKSDDPSGHRDPSYNLALDQKLILPQQRKVCNTQQPQDRVNPYPQYTSFPQYPLDHEVRTCQHYDKHELHPCPQCSNFPQYPGNHFSHEYLEKNDNPSEDGVDHEYLPEPRYYTPDPSQYFPPNHDVRQVMPTSQTHSIPSHQSISLFDRYATPSPPTTPNCPVSILSYGIPIPASQMILDRPISTSVTPFPISPSPIYNPSLQTRSPMFPSPTIFDSSYRTSCQAWSEVDKGDDELSQTDQREVFPWNYSMVNRFCNKNGESILEAEMARSHVNGEPASAQSDINSTVSSVIDMRMPQSVFGETTIDPTHNPEGSVERQHGLNEVYSSVRYPCEVRISGGVTRRKLEQAKPALHHPYARRGTDKDVRSSRKTITRDIGDPTMHLTQKENCQDSFAPLSQNKSTPQVIHQNRPMTSITTSQTQCSPFQQATDNLLEPLEEPPSGSTPKSPPTSGPSKNIGDAIMTMSCDTSKEVTTELPANDHPTIVLSHVATPSTNLTRNAASLSDPIDPPTLYPELENLFNSLPFEMRPTPRMSTIFSSFRRHPKAHTKNLNSPLFYVNPHSLIPKLTEEGFFSIVSHHWNQLKEWQSTHVQYTFHPKTSVQGQICDTRPAISKRRDQRSNWINQVYLAYVVRQTMEVVDIVGEKKISQEGLKKCTYVEKEKYGLGHLFTPEEGMKSLDDALRSWTAATNRPDVNEDEANQLSAHDGYETVDPMDLHPESVYVDEYRPQELITRSFSRRHLHPADSSHVELPLYKFDPKALPVSQISQISVLKNQALLDSDISAFIVREGCLESHRGAWYRYLASLHGLTNEWFKDHAVGPKKDGTTKTNIRYYALLDIGSLYQVCFYTAIQQACNSLDTKNAILTNPKEHFFNHDGSAYRWGIEGLDEDSARRALEAAWPDDSKWSKGLWNRPVSGQLSGHDTDTSRILDTE</sequence>
<dbReference type="Proteomes" id="UP000289152">
    <property type="component" value="Unassembled WGS sequence"/>
</dbReference>
<feature type="region of interest" description="Disordered" evidence="1">
    <location>
        <begin position="429"/>
        <end position="465"/>
    </location>
</feature>
<evidence type="ECO:0000256" key="1">
    <source>
        <dbReference type="SAM" id="MobiDB-lite"/>
    </source>
</evidence>
<evidence type="ECO:0000313" key="3">
    <source>
        <dbReference type="Proteomes" id="UP000289152"/>
    </source>
</evidence>
<protein>
    <submittedName>
        <fullName evidence="2">Uncharacterized protein</fullName>
    </submittedName>
</protein>
<feature type="region of interest" description="Disordered" evidence="1">
    <location>
        <begin position="515"/>
        <end position="541"/>
    </location>
</feature>
<keyword evidence="3" id="KW-1185">Reference proteome</keyword>
<evidence type="ECO:0000313" key="2">
    <source>
        <dbReference type="EMBL" id="RXK35911.1"/>
    </source>
</evidence>
<feature type="compositionally biased region" description="Basic and acidic residues" evidence="1">
    <location>
        <begin position="441"/>
        <end position="459"/>
    </location>
</feature>
<proteinExistence type="predicted"/>
<organism evidence="2 3">
    <name type="scientific">Tremella mesenterica</name>
    <name type="common">Jelly fungus</name>
    <dbReference type="NCBI Taxonomy" id="5217"/>
    <lineage>
        <taxon>Eukaryota</taxon>
        <taxon>Fungi</taxon>
        <taxon>Dikarya</taxon>
        <taxon>Basidiomycota</taxon>
        <taxon>Agaricomycotina</taxon>
        <taxon>Tremellomycetes</taxon>
        <taxon>Tremellales</taxon>
        <taxon>Tremellaceae</taxon>
        <taxon>Tremella</taxon>
    </lineage>
</organism>
<accession>A0A4Q1BG04</accession>
<gene>
    <name evidence="2" type="ORF">M231_06831</name>
</gene>
<dbReference type="AlphaFoldDB" id="A0A4Q1BG04"/>
<feature type="region of interest" description="Disordered" evidence="1">
    <location>
        <begin position="166"/>
        <end position="186"/>
    </location>
</feature>
<dbReference type="InParanoid" id="A0A4Q1BG04"/>